<feature type="domain" description="Response regulatory" evidence="6">
    <location>
        <begin position="5"/>
        <end position="123"/>
    </location>
</feature>
<dbReference type="GO" id="GO:0050568">
    <property type="term" value="F:protein-glutamine glutaminase activity"/>
    <property type="evidence" value="ECO:0007669"/>
    <property type="project" value="UniProtKB-UniRule"/>
</dbReference>
<name>D2R9I4_PIRSD</name>
<comment type="function">
    <text evidence="3">Involved in chemotaxis. Part of a chemotaxis signal transduction system that modulates chemotaxis in response to various stimuli. Catalyzes the demethylation of specific methylglutamate residues introduced into the chemoreceptors (methyl-accepting chemotaxis proteins or MCP) by CheR. Also mediates the irreversible deamidation of specific glutamine residues to glutamic acid.</text>
</comment>
<dbReference type="InterPro" id="IPR008248">
    <property type="entry name" value="CheB-like"/>
</dbReference>
<keyword evidence="1 3" id="KW-0378">Hydrolase</keyword>
<dbReference type="PIRSF" id="PIRSF000876">
    <property type="entry name" value="RR_chemtxs_CheB"/>
    <property type="match status" value="1"/>
</dbReference>
<evidence type="ECO:0000256" key="4">
    <source>
        <dbReference type="PROSITE-ProRule" id="PRU00050"/>
    </source>
</evidence>
<organism evidence="8 9">
    <name type="scientific">Pirellula staleyi (strain ATCC 27377 / DSM 6068 / ICPB 4128)</name>
    <name type="common">Pirella staleyi</name>
    <dbReference type="NCBI Taxonomy" id="530564"/>
    <lineage>
        <taxon>Bacteria</taxon>
        <taxon>Pseudomonadati</taxon>
        <taxon>Planctomycetota</taxon>
        <taxon>Planctomycetia</taxon>
        <taxon>Pirellulales</taxon>
        <taxon>Pirellulaceae</taxon>
        <taxon>Pirellula</taxon>
    </lineage>
</organism>
<dbReference type="Gene3D" id="3.40.50.180">
    <property type="entry name" value="Methylesterase CheB, C-terminal domain"/>
    <property type="match status" value="1"/>
</dbReference>
<dbReference type="Pfam" id="PF01339">
    <property type="entry name" value="CheB_methylest"/>
    <property type="match status" value="1"/>
</dbReference>
<evidence type="ECO:0000259" key="6">
    <source>
        <dbReference type="PROSITE" id="PS50110"/>
    </source>
</evidence>
<feature type="active site" evidence="3 4">
    <location>
        <position position="297"/>
    </location>
</feature>
<protein>
    <recommendedName>
        <fullName evidence="3">Protein-glutamate methylesterase/protein-glutamine glutaminase</fullName>
        <ecNumber evidence="3">3.1.1.61</ecNumber>
        <ecNumber evidence="3">3.5.1.44</ecNumber>
    </recommendedName>
</protein>
<sequence length="367" mass="39361">MRRIRILIVDDSTVIRRLLSDALASDAELEVAGTAPNGKIALAKIPQVNPDLVTLDMEMPEMDGISTLVELRKIYPKLPVVMFSTLTQRGAESTLDALSKGANDYVTKPANVGSVTAALQNVRNELIPKIKALCPWNKPVVVAAPPTVRRINSTNQLSRSAVPTRINIVTIGVSTGGPNALLKVLSTIPETFPVPIVLVQHMPPIFTKHLADRLNQTCKLRVQEAKAGDVIQAGGVWIAPGDYHLVLERFLSTVRLQVQQGPPENSCRPAVDVLFRSVAEIYGASTLAVVMTGMGQDGLRGCEAVRDVGGTVLIQDEATSVVWGMPAAVSRAGLANHVMPLDGIADKLVQLTQHGRPLRALTKEVGV</sequence>
<evidence type="ECO:0000313" key="9">
    <source>
        <dbReference type="Proteomes" id="UP000001887"/>
    </source>
</evidence>
<comment type="PTM">
    <text evidence="3">Phosphorylated by CheA. Phosphorylation of the N-terminal regulatory domain activates the methylesterase activity.</text>
</comment>
<comment type="catalytic activity">
    <reaction evidence="3">
        <text>L-glutaminyl-[protein] + H2O = L-glutamyl-[protein] + NH4(+)</text>
        <dbReference type="Rhea" id="RHEA:16441"/>
        <dbReference type="Rhea" id="RHEA-COMP:10207"/>
        <dbReference type="Rhea" id="RHEA-COMP:10208"/>
        <dbReference type="ChEBI" id="CHEBI:15377"/>
        <dbReference type="ChEBI" id="CHEBI:28938"/>
        <dbReference type="ChEBI" id="CHEBI:29973"/>
        <dbReference type="ChEBI" id="CHEBI:30011"/>
        <dbReference type="EC" id="3.5.1.44"/>
    </reaction>
</comment>
<comment type="domain">
    <text evidence="3">Contains a C-terminal catalytic domain, and an N-terminal region which modulates catalytic activity.</text>
</comment>
<dbReference type="GO" id="GO:0006935">
    <property type="term" value="P:chemotaxis"/>
    <property type="evidence" value="ECO:0007669"/>
    <property type="project" value="UniProtKB-UniRule"/>
</dbReference>
<dbReference type="GO" id="GO:0000156">
    <property type="term" value="F:phosphorelay response regulator activity"/>
    <property type="evidence" value="ECO:0007669"/>
    <property type="project" value="InterPro"/>
</dbReference>
<dbReference type="Gene3D" id="3.40.50.2300">
    <property type="match status" value="1"/>
</dbReference>
<dbReference type="Proteomes" id="UP000001887">
    <property type="component" value="Chromosome"/>
</dbReference>
<dbReference type="AlphaFoldDB" id="D2R9I4"/>
<dbReference type="Pfam" id="PF00072">
    <property type="entry name" value="Response_reg"/>
    <property type="match status" value="1"/>
</dbReference>
<evidence type="ECO:0000259" key="7">
    <source>
        <dbReference type="PROSITE" id="PS50122"/>
    </source>
</evidence>
<dbReference type="GO" id="GO:0008984">
    <property type="term" value="F:protein-glutamate methylesterase activity"/>
    <property type="evidence" value="ECO:0007669"/>
    <property type="project" value="UniProtKB-UniRule"/>
</dbReference>
<dbReference type="EC" id="3.1.1.61" evidence="3"/>
<dbReference type="OrthoDB" id="9793421at2"/>
<accession>D2R9I4</accession>
<keyword evidence="3 5" id="KW-0597">Phosphoprotein</keyword>
<comment type="subcellular location">
    <subcellularLocation>
        <location evidence="3">Cytoplasm</location>
    </subcellularLocation>
</comment>
<dbReference type="EC" id="3.5.1.44" evidence="3"/>
<dbReference type="PANTHER" id="PTHR42872">
    <property type="entry name" value="PROTEIN-GLUTAMATE METHYLESTERASE/PROTEIN-GLUTAMINE GLUTAMINASE"/>
    <property type="match status" value="1"/>
</dbReference>
<keyword evidence="3" id="KW-0963">Cytoplasm</keyword>
<evidence type="ECO:0000256" key="3">
    <source>
        <dbReference type="HAMAP-Rule" id="MF_00099"/>
    </source>
</evidence>
<dbReference type="InterPro" id="IPR000673">
    <property type="entry name" value="Sig_transdc_resp-reg_Me-estase"/>
</dbReference>
<evidence type="ECO:0000313" key="8">
    <source>
        <dbReference type="EMBL" id="ADB17734.1"/>
    </source>
</evidence>
<dbReference type="NCBIfam" id="NF001965">
    <property type="entry name" value="PRK00742.1"/>
    <property type="match status" value="1"/>
</dbReference>
<feature type="domain" description="CheB-type methylesterase" evidence="7">
    <location>
        <begin position="162"/>
        <end position="355"/>
    </location>
</feature>
<evidence type="ECO:0000256" key="1">
    <source>
        <dbReference type="ARBA" id="ARBA00022801"/>
    </source>
</evidence>
<proteinExistence type="inferred from homology"/>
<dbReference type="PROSITE" id="PS50122">
    <property type="entry name" value="CHEB"/>
    <property type="match status" value="1"/>
</dbReference>
<dbReference type="GO" id="GO:0005737">
    <property type="term" value="C:cytoplasm"/>
    <property type="evidence" value="ECO:0007669"/>
    <property type="project" value="UniProtKB-SubCell"/>
</dbReference>
<dbReference type="SUPFAM" id="SSF52172">
    <property type="entry name" value="CheY-like"/>
    <property type="match status" value="1"/>
</dbReference>
<evidence type="ECO:0000256" key="2">
    <source>
        <dbReference type="ARBA" id="ARBA00048267"/>
    </source>
</evidence>
<comment type="catalytic activity">
    <reaction evidence="2 3">
        <text>[protein]-L-glutamate 5-O-methyl ester + H2O = L-glutamyl-[protein] + methanol + H(+)</text>
        <dbReference type="Rhea" id="RHEA:23236"/>
        <dbReference type="Rhea" id="RHEA-COMP:10208"/>
        <dbReference type="Rhea" id="RHEA-COMP:10311"/>
        <dbReference type="ChEBI" id="CHEBI:15377"/>
        <dbReference type="ChEBI" id="CHEBI:15378"/>
        <dbReference type="ChEBI" id="CHEBI:17790"/>
        <dbReference type="ChEBI" id="CHEBI:29973"/>
        <dbReference type="ChEBI" id="CHEBI:82795"/>
        <dbReference type="EC" id="3.1.1.61"/>
    </reaction>
</comment>
<dbReference type="STRING" id="530564.Psta_3070"/>
<dbReference type="EMBL" id="CP001848">
    <property type="protein sequence ID" value="ADB17734.1"/>
    <property type="molecule type" value="Genomic_DNA"/>
</dbReference>
<comment type="similarity">
    <text evidence="3">Belongs to the CheB family.</text>
</comment>
<dbReference type="PANTHER" id="PTHR42872:SF3">
    <property type="entry name" value="PROTEIN-GLUTAMATE METHYLESTERASE_PROTEIN-GLUTAMINE GLUTAMINASE 1"/>
    <property type="match status" value="1"/>
</dbReference>
<feature type="modified residue" description="4-aspartylphosphate" evidence="3 5">
    <location>
        <position position="56"/>
    </location>
</feature>
<keyword evidence="9" id="KW-1185">Reference proteome</keyword>
<dbReference type="CDD" id="cd16432">
    <property type="entry name" value="CheB_Rec"/>
    <property type="match status" value="1"/>
</dbReference>
<dbReference type="eggNOG" id="COG2201">
    <property type="taxonomic scope" value="Bacteria"/>
</dbReference>
<gene>
    <name evidence="3" type="primary">cheB</name>
    <name evidence="8" type="ordered locus">Psta_3070</name>
</gene>
<dbReference type="SUPFAM" id="SSF52738">
    <property type="entry name" value="Methylesterase CheB, C-terminal domain"/>
    <property type="match status" value="1"/>
</dbReference>
<keyword evidence="3 4" id="KW-0145">Chemotaxis</keyword>
<dbReference type="HAMAP" id="MF_00099">
    <property type="entry name" value="CheB_chemtxs"/>
    <property type="match status" value="1"/>
</dbReference>
<dbReference type="KEGG" id="psl:Psta_3070"/>
<dbReference type="InterPro" id="IPR001789">
    <property type="entry name" value="Sig_transdc_resp-reg_receiver"/>
</dbReference>
<dbReference type="SMART" id="SM00448">
    <property type="entry name" value="REC"/>
    <property type="match status" value="1"/>
</dbReference>
<dbReference type="InterPro" id="IPR035909">
    <property type="entry name" value="CheB_C"/>
</dbReference>
<dbReference type="CDD" id="cd17541">
    <property type="entry name" value="REC_CheB-like"/>
    <property type="match status" value="1"/>
</dbReference>
<feature type="active site" evidence="3 4">
    <location>
        <position position="201"/>
    </location>
</feature>
<reference evidence="8 9" key="1">
    <citation type="journal article" date="2009" name="Stand. Genomic Sci.">
        <title>Complete genome sequence of Pirellula staleyi type strain (ATCC 27377).</title>
        <authorList>
            <person name="Clum A."/>
            <person name="Tindall B.J."/>
            <person name="Sikorski J."/>
            <person name="Ivanova N."/>
            <person name="Mavrommatis K."/>
            <person name="Lucas S."/>
            <person name="Glavina del Rio T."/>
            <person name="Nolan M."/>
            <person name="Chen F."/>
            <person name="Tice H."/>
            <person name="Pitluck S."/>
            <person name="Cheng J.F."/>
            <person name="Chertkov O."/>
            <person name="Brettin T."/>
            <person name="Han C."/>
            <person name="Detter J.C."/>
            <person name="Kuske C."/>
            <person name="Bruce D."/>
            <person name="Goodwin L."/>
            <person name="Ovchinikova G."/>
            <person name="Pati A."/>
            <person name="Mikhailova N."/>
            <person name="Chen A."/>
            <person name="Palaniappan K."/>
            <person name="Land M."/>
            <person name="Hauser L."/>
            <person name="Chang Y.J."/>
            <person name="Jeffries C.D."/>
            <person name="Chain P."/>
            <person name="Rohde M."/>
            <person name="Goker M."/>
            <person name="Bristow J."/>
            <person name="Eisen J.A."/>
            <person name="Markowitz V."/>
            <person name="Hugenholtz P."/>
            <person name="Kyrpides N.C."/>
            <person name="Klenk H.P."/>
            <person name="Lapidus A."/>
        </authorList>
    </citation>
    <scope>NUCLEOTIDE SEQUENCE [LARGE SCALE GENOMIC DNA]</scope>
    <source>
        <strain evidence="9">ATCC 27377 / DSM 6068 / ICPB 4128</strain>
    </source>
</reference>
<dbReference type="InterPro" id="IPR011006">
    <property type="entry name" value="CheY-like_superfamily"/>
</dbReference>
<dbReference type="PROSITE" id="PS50110">
    <property type="entry name" value="RESPONSE_REGULATORY"/>
    <property type="match status" value="1"/>
</dbReference>
<dbReference type="HOGENOM" id="CLU_000445_51_0_0"/>
<evidence type="ECO:0000256" key="5">
    <source>
        <dbReference type="PROSITE-ProRule" id="PRU00169"/>
    </source>
</evidence>
<feature type="active site" evidence="3 4">
    <location>
        <position position="174"/>
    </location>
</feature>